<keyword evidence="2" id="KW-0812">Transmembrane</keyword>
<sequence>MRSFLFALNRSKNINLRDMNFSQLLLEFLKKNGSVSLAGFGTFFLQTITAALDEEGKNLLPPGTEIAFDPSKNGDGEKFVRFLAAKKNISESAAEEEVSKQVVYWNSALEKNETLKIENIGTFYLADSKLLFSGNRLENLSPAFFGLEEINISKIKKGFRNGKKPYTMVRTAAWLLPLILLISGLTYMGIEKPEMIFGKKSDLTPPPKKDVLTVKKNTPKVDSLAPILVPDSTLADSTKAIVSPVKPAKKWSSNSSKKSKWKKSKKRHNP</sequence>
<accession>A0A3N0WSH9</accession>
<organism evidence="4 5">
    <name type="scientific">Kaistella daneshvariae</name>
    <dbReference type="NCBI Taxonomy" id="2487074"/>
    <lineage>
        <taxon>Bacteria</taxon>
        <taxon>Pseudomonadati</taxon>
        <taxon>Bacteroidota</taxon>
        <taxon>Flavobacteriia</taxon>
        <taxon>Flavobacteriales</taxon>
        <taxon>Weeksellaceae</taxon>
        <taxon>Chryseobacterium group</taxon>
        <taxon>Kaistella</taxon>
    </lineage>
</organism>
<dbReference type="EMBL" id="RJUG01000004">
    <property type="protein sequence ID" value="ROI08050.1"/>
    <property type="molecule type" value="Genomic_DNA"/>
</dbReference>
<proteinExistence type="predicted"/>
<evidence type="ECO:0000313" key="5">
    <source>
        <dbReference type="Proteomes" id="UP000270224"/>
    </source>
</evidence>
<dbReference type="InterPro" id="IPR041268">
    <property type="entry name" value="HU-CCDC81_bac_2"/>
</dbReference>
<evidence type="ECO:0000313" key="4">
    <source>
        <dbReference type="EMBL" id="ROI08050.1"/>
    </source>
</evidence>
<dbReference type="Pfam" id="PF18175">
    <property type="entry name" value="HU-CCDC81_bac_2"/>
    <property type="match status" value="1"/>
</dbReference>
<evidence type="ECO:0000256" key="2">
    <source>
        <dbReference type="SAM" id="Phobius"/>
    </source>
</evidence>
<evidence type="ECO:0000256" key="1">
    <source>
        <dbReference type="SAM" id="MobiDB-lite"/>
    </source>
</evidence>
<protein>
    <recommendedName>
        <fullName evidence="3">CCDC81-like prokaryotic HU domain-containing protein</fullName>
    </recommendedName>
</protein>
<reference evidence="5" key="2">
    <citation type="submission" date="2018-11" db="EMBL/GenBank/DDBJ databases">
        <title>Proposal to divide the Flavobacteriaceae and reorganize its genera based on Amino Acid Identity values calculated from whole genome sequences.</title>
        <authorList>
            <person name="Nicholson A.C."/>
            <person name="Gulvik C.A."/>
            <person name="Whitney A.M."/>
            <person name="Humrighouse B.W."/>
            <person name="Bell M."/>
            <person name="Holmens B."/>
            <person name="Steigerwalt A."/>
            <person name="Villarma A."/>
            <person name="Sheth M."/>
            <person name="Batra D."/>
            <person name="Pryor J."/>
            <person name="Bernardet J.-F."/>
            <person name="Hugo C."/>
            <person name="Kampfer P."/>
            <person name="Newman J."/>
            <person name="Mcquiston J.R."/>
        </authorList>
    </citation>
    <scope>NUCLEOTIDE SEQUENCE [LARGE SCALE GENOMIC DNA]</scope>
    <source>
        <strain evidence="5">H3056</strain>
    </source>
</reference>
<feature type="transmembrane region" description="Helical" evidence="2">
    <location>
        <begin position="172"/>
        <end position="190"/>
    </location>
</feature>
<keyword evidence="2" id="KW-0472">Membrane</keyword>
<feature type="region of interest" description="Disordered" evidence="1">
    <location>
        <begin position="244"/>
        <end position="270"/>
    </location>
</feature>
<feature type="compositionally biased region" description="Basic residues" evidence="1">
    <location>
        <begin position="257"/>
        <end position="270"/>
    </location>
</feature>
<dbReference type="AlphaFoldDB" id="A0A3N0WSH9"/>
<gene>
    <name evidence="4" type="ORF">EGI11_10355</name>
</gene>
<keyword evidence="2" id="KW-1133">Transmembrane helix</keyword>
<comment type="caution">
    <text evidence="4">The sequence shown here is derived from an EMBL/GenBank/DDBJ whole genome shotgun (WGS) entry which is preliminary data.</text>
</comment>
<feature type="domain" description="CCDC81-like prokaryotic HU" evidence="3">
    <location>
        <begin position="81"/>
        <end position="145"/>
    </location>
</feature>
<evidence type="ECO:0000259" key="3">
    <source>
        <dbReference type="Pfam" id="PF18175"/>
    </source>
</evidence>
<name>A0A3N0WSH9_9FLAO</name>
<reference evidence="5" key="1">
    <citation type="submission" date="2018-11" db="EMBL/GenBank/DDBJ databases">
        <title>Proposal to divide the Flavobacteriaceae and reorganize its genera based on Amino Acid Identity values calculated from whole genome sequences.</title>
        <authorList>
            <person name="Nicholson A.C."/>
            <person name="Gulvik C.A."/>
            <person name="Whitney A.M."/>
            <person name="Humrighouse B.W."/>
            <person name="Bell M."/>
            <person name="Holmes B."/>
            <person name="Steigerwalt A."/>
            <person name="Villarma A."/>
            <person name="Sheth M."/>
            <person name="Batra D."/>
            <person name="Pryor J."/>
            <person name="Bernardet J.-F."/>
            <person name="Hugo C."/>
            <person name="Kampfer P."/>
            <person name="Newman J."/>
            <person name="Mcquiston J.R."/>
        </authorList>
    </citation>
    <scope>NUCLEOTIDE SEQUENCE [LARGE SCALE GENOMIC DNA]</scope>
    <source>
        <strain evidence="5">H3056</strain>
    </source>
</reference>
<dbReference type="Proteomes" id="UP000270224">
    <property type="component" value="Unassembled WGS sequence"/>
</dbReference>